<evidence type="ECO:0000256" key="1">
    <source>
        <dbReference type="ARBA" id="ARBA00010928"/>
    </source>
</evidence>
<feature type="domain" description="Gfo/Idh/MocA-like oxidoreductase N-terminal" evidence="3">
    <location>
        <begin position="131"/>
        <end position="247"/>
    </location>
</feature>
<dbReference type="AlphaFoldDB" id="A0A414AYC7"/>
<accession>A0A414AYC7</accession>
<dbReference type="Pfam" id="PF01408">
    <property type="entry name" value="GFO_IDH_MocA"/>
    <property type="match status" value="1"/>
</dbReference>
<dbReference type="SUPFAM" id="SSF55347">
    <property type="entry name" value="Glyceraldehyde-3-phosphate dehydrogenase-like, C-terminal domain"/>
    <property type="match status" value="1"/>
</dbReference>
<evidence type="ECO:0000259" key="3">
    <source>
        <dbReference type="Pfam" id="PF01408"/>
    </source>
</evidence>
<dbReference type="GO" id="GO:0016779">
    <property type="term" value="F:nucleotidyltransferase activity"/>
    <property type="evidence" value="ECO:0007669"/>
    <property type="project" value="UniProtKB-KW"/>
</dbReference>
<dbReference type="Pfam" id="PF01467">
    <property type="entry name" value="CTP_transf_like"/>
    <property type="match status" value="1"/>
</dbReference>
<comment type="caution">
    <text evidence="5">The sequence shown here is derived from an EMBL/GenBank/DDBJ whole genome shotgun (WGS) entry which is preliminary data.</text>
</comment>
<dbReference type="PANTHER" id="PTHR22604:SF105">
    <property type="entry name" value="TRANS-1,2-DIHYDROBENZENE-1,2-DIOL DEHYDROGENASE"/>
    <property type="match status" value="1"/>
</dbReference>
<protein>
    <submittedName>
        <fullName evidence="5">Glycerol-3-phosphate cytidylyltransferase</fullName>
    </submittedName>
</protein>
<dbReference type="PANTHER" id="PTHR22604">
    <property type="entry name" value="OXIDOREDUCTASES"/>
    <property type="match status" value="1"/>
</dbReference>
<dbReference type="Gene3D" id="3.40.50.620">
    <property type="entry name" value="HUPs"/>
    <property type="match status" value="1"/>
</dbReference>
<evidence type="ECO:0000313" key="6">
    <source>
        <dbReference type="Proteomes" id="UP000283975"/>
    </source>
</evidence>
<dbReference type="SUPFAM" id="SSF51735">
    <property type="entry name" value="NAD(P)-binding Rossmann-fold domains"/>
    <property type="match status" value="1"/>
</dbReference>
<dbReference type="InterPro" id="IPR036291">
    <property type="entry name" value="NAD(P)-bd_dom_sf"/>
</dbReference>
<evidence type="ECO:0000259" key="4">
    <source>
        <dbReference type="Pfam" id="PF01467"/>
    </source>
</evidence>
<keyword evidence="2" id="KW-0560">Oxidoreductase</keyword>
<evidence type="ECO:0000313" key="5">
    <source>
        <dbReference type="EMBL" id="RHC57254.1"/>
    </source>
</evidence>
<dbReference type="Gene3D" id="3.40.50.720">
    <property type="entry name" value="NAD(P)-binding Rossmann-like Domain"/>
    <property type="match status" value="1"/>
</dbReference>
<dbReference type="Gene3D" id="3.30.360.10">
    <property type="entry name" value="Dihydrodipicolinate Reductase, domain 2"/>
    <property type="match status" value="1"/>
</dbReference>
<name>A0A414AYC7_9FIRM</name>
<dbReference type="GO" id="GO:0016491">
    <property type="term" value="F:oxidoreductase activity"/>
    <property type="evidence" value="ECO:0007669"/>
    <property type="project" value="UniProtKB-KW"/>
</dbReference>
<evidence type="ECO:0000256" key="2">
    <source>
        <dbReference type="ARBA" id="ARBA00023002"/>
    </source>
</evidence>
<dbReference type="InterPro" id="IPR000683">
    <property type="entry name" value="Gfo/Idh/MocA-like_OxRdtase_N"/>
</dbReference>
<organism evidence="5 6">
    <name type="scientific">Enterocloster bolteae</name>
    <dbReference type="NCBI Taxonomy" id="208479"/>
    <lineage>
        <taxon>Bacteria</taxon>
        <taxon>Bacillati</taxon>
        <taxon>Bacillota</taxon>
        <taxon>Clostridia</taxon>
        <taxon>Lachnospirales</taxon>
        <taxon>Lachnospiraceae</taxon>
        <taxon>Enterocloster</taxon>
    </lineage>
</organism>
<proteinExistence type="inferred from homology"/>
<dbReference type="InterPro" id="IPR050984">
    <property type="entry name" value="Gfo/Idh/MocA_domain"/>
</dbReference>
<keyword evidence="5" id="KW-0808">Transferase</keyword>
<feature type="domain" description="Cytidyltransferase-like" evidence="4">
    <location>
        <begin position="5"/>
        <end position="125"/>
    </location>
</feature>
<dbReference type="InterPro" id="IPR014729">
    <property type="entry name" value="Rossmann-like_a/b/a_fold"/>
</dbReference>
<dbReference type="RefSeq" id="WP_119204651.1">
    <property type="nucleotide sequence ID" value="NZ_JADNPF010000023.1"/>
</dbReference>
<keyword evidence="5" id="KW-0548">Nucleotidyltransferase</keyword>
<comment type="similarity">
    <text evidence="1">Belongs to the Gfo/Idh/MocA family.</text>
</comment>
<dbReference type="InterPro" id="IPR004821">
    <property type="entry name" value="Cyt_trans-like"/>
</dbReference>
<dbReference type="EMBL" id="QSHZ01000005">
    <property type="protein sequence ID" value="RHC57254.1"/>
    <property type="molecule type" value="Genomic_DNA"/>
</dbReference>
<dbReference type="Proteomes" id="UP000283975">
    <property type="component" value="Unassembled WGS sequence"/>
</dbReference>
<dbReference type="SUPFAM" id="SSF52374">
    <property type="entry name" value="Nucleotidylyl transferase"/>
    <property type="match status" value="1"/>
</dbReference>
<reference evidence="5 6" key="1">
    <citation type="submission" date="2018-08" db="EMBL/GenBank/DDBJ databases">
        <title>A genome reference for cultivated species of the human gut microbiota.</title>
        <authorList>
            <person name="Zou Y."/>
            <person name="Xue W."/>
            <person name="Luo G."/>
        </authorList>
    </citation>
    <scope>NUCLEOTIDE SEQUENCE [LARGE SCALE GENOMIC DNA]</scope>
    <source>
        <strain evidence="5 6">AM35-14</strain>
    </source>
</reference>
<dbReference type="NCBIfam" id="TIGR00125">
    <property type="entry name" value="cyt_tran_rel"/>
    <property type="match status" value="1"/>
</dbReference>
<dbReference type="GO" id="GO:0000166">
    <property type="term" value="F:nucleotide binding"/>
    <property type="evidence" value="ECO:0007669"/>
    <property type="project" value="InterPro"/>
</dbReference>
<sequence length="454" mass="51581">MKKVITYGSFDLFHEGHYRLLKRAKKLGDYLIVGVTTEHYDESRGKLNVMDSLMDRVEHVRQTGLADQIIIEDHVGQKVEDIQKYGVDIFTVGSDWIGAFDYLKQYCRVVYLERTRDVSSTMLRAKNFSLIRLGIIGCGRIAKRMVPEVKYVSGIYVESVFNPKMESARKFAEANELKFYTDNLDDFFNQIDAVYIASPHGTHYGYVKQALMAGKHVLCEKPMTLNRKEAEELFGLAKEKNCILMEGIKTAYCPGFVQMLSIARSGVIGTIRDVEACFTKLTSPILRELMDTQTGGSFTELASYTLFAIIKLLGSNYQEVRFDGFWAPNGVDTYIKAYVKYPYSLAESRTGLGVKSEGQLIISGTRGYIKVTAPWWKTQEFEVCYEDTSQNERYFVKFLGDGLRYEISDFVSAMNGFEKSDYKLTAEESIAIAGIMEEFLTMRNSKGETEDEGL</sequence>
<gene>
    <name evidence="5" type="ORF">DW839_05925</name>
</gene>